<sequence>MKKNKGKVNTTEKEFVFGFRAGRNDCVLKVPLQFPVQENVSDLHGRLMLLHKIPCVVENELKSTLSMFIEGETIQDYDREAELALQRLTTGEVDINQRYKHMGQGLLRDHAETWSS</sequence>
<dbReference type="Proteomes" id="UP001356427">
    <property type="component" value="Unassembled WGS sequence"/>
</dbReference>
<dbReference type="AlphaFoldDB" id="A0AAN8LSR8"/>
<reference evidence="1 2" key="1">
    <citation type="submission" date="2021-04" db="EMBL/GenBank/DDBJ databases">
        <authorList>
            <person name="De Guttry C."/>
            <person name="Zahm M."/>
            <person name="Klopp C."/>
            <person name="Cabau C."/>
            <person name="Louis A."/>
            <person name="Berthelot C."/>
            <person name="Parey E."/>
            <person name="Roest Crollius H."/>
            <person name="Montfort J."/>
            <person name="Robinson-Rechavi M."/>
            <person name="Bucao C."/>
            <person name="Bouchez O."/>
            <person name="Gislard M."/>
            <person name="Lluch J."/>
            <person name="Milhes M."/>
            <person name="Lampietro C."/>
            <person name="Lopez Roques C."/>
            <person name="Donnadieu C."/>
            <person name="Braasch I."/>
            <person name="Desvignes T."/>
            <person name="Postlethwait J."/>
            <person name="Bobe J."/>
            <person name="Wedekind C."/>
            <person name="Guiguen Y."/>
        </authorList>
    </citation>
    <scope>NUCLEOTIDE SEQUENCE [LARGE SCALE GENOMIC DNA]</scope>
    <source>
        <strain evidence="1">Cs_M1</strain>
        <tissue evidence="1">Blood</tissue>
    </source>
</reference>
<comment type="caution">
    <text evidence="1">The sequence shown here is derived from an EMBL/GenBank/DDBJ whole genome shotgun (WGS) entry which is preliminary data.</text>
</comment>
<dbReference type="PANTHER" id="PTHR16525:SF0">
    <property type="entry name" value="PROTEIN C12ORF4"/>
    <property type="match status" value="1"/>
</dbReference>
<evidence type="ECO:0000313" key="2">
    <source>
        <dbReference type="Proteomes" id="UP001356427"/>
    </source>
</evidence>
<evidence type="ECO:0000313" key="1">
    <source>
        <dbReference type="EMBL" id="KAK6317998.1"/>
    </source>
</evidence>
<gene>
    <name evidence="1" type="ORF">J4Q44_G00112890</name>
</gene>
<keyword evidence="2" id="KW-1185">Reference proteome</keyword>
<organism evidence="1 2">
    <name type="scientific">Coregonus suidteri</name>
    <dbReference type="NCBI Taxonomy" id="861788"/>
    <lineage>
        <taxon>Eukaryota</taxon>
        <taxon>Metazoa</taxon>
        <taxon>Chordata</taxon>
        <taxon>Craniata</taxon>
        <taxon>Vertebrata</taxon>
        <taxon>Euteleostomi</taxon>
        <taxon>Actinopterygii</taxon>
        <taxon>Neopterygii</taxon>
        <taxon>Teleostei</taxon>
        <taxon>Protacanthopterygii</taxon>
        <taxon>Salmoniformes</taxon>
        <taxon>Salmonidae</taxon>
        <taxon>Coregoninae</taxon>
        <taxon>Coregonus</taxon>
    </lineage>
</organism>
<dbReference type="GO" id="GO:0043304">
    <property type="term" value="P:regulation of mast cell degranulation"/>
    <property type="evidence" value="ECO:0007669"/>
    <property type="project" value="TreeGrafter"/>
</dbReference>
<proteinExistence type="predicted"/>
<dbReference type="GO" id="GO:0005737">
    <property type="term" value="C:cytoplasm"/>
    <property type="evidence" value="ECO:0007669"/>
    <property type="project" value="TreeGrafter"/>
</dbReference>
<dbReference type="PANTHER" id="PTHR16525">
    <property type="entry name" value="PROTEIN C12ORF4"/>
    <property type="match status" value="1"/>
</dbReference>
<dbReference type="EMBL" id="JAGTTL010000009">
    <property type="protein sequence ID" value="KAK6317998.1"/>
    <property type="molecule type" value="Genomic_DNA"/>
</dbReference>
<accession>A0AAN8LSR8</accession>
<name>A0AAN8LSR8_9TELE</name>
<dbReference type="Pfam" id="PF10154">
    <property type="entry name" value="Fy-3"/>
    <property type="match status" value="1"/>
</dbReference>
<protein>
    <submittedName>
        <fullName evidence="1">Uncharacterized protein</fullName>
    </submittedName>
</protein>
<dbReference type="InterPro" id="IPR019311">
    <property type="entry name" value="Fy-3"/>
</dbReference>